<evidence type="ECO:0000256" key="1">
    <source>
        <dbReference type="SAM" id="MobiDB-lite"/>
    </source>
</evidence>
<proteinExistence type="predicted"/>
<name>A0A0T6LU58_WENVI</name>
<evidence type="ECO:0000313" key="3">
    <source>
        <dbReference type="Proteomes" id="UP000050867"/>
    </source>
</evidence>
<accession>A0A0T6LU58</accession>
<keyword evidence="3" id="KW-1185">Reference proteome</keyword>
<feature type="region of interest" description="Disordered" evidence="1">
    <location>
        <begin position="1"/>
        <end position="59"/>
    </location>
</feature>
<organism evidence="2 3">
    <name type="scientific">Wenjunlia vitaminophila</name>
    <name type="common">Streptomyces vitaminophilus</name>
    <dbReference type="NCBI Taxonomy" id="76728"/>
    <lineage>
        <taxon>Bacteria</taxon>
        <taxon>Bacillati</taxon>
        <taxon>Actinomycetota</taxon>
        <taxon>Actinomycetes</taxon>
        <taxon>Kitasatosporales</taxon>
        <taxon>Streptomycetaceae</taxon>
        <taxon>Wenjunlia</taxon>
    </lineage>
</organism>
<dbReference type="EMBL" id="LLZU01000011">
    <property type="protein sequence ID" value="KRV49651.1"/>
    <property type="molecule type" value="Genomic_DNA"/>
</dbReference>
<protein>
    <submittedName>
        <fullName evidence="2">Uncharacterized protein</fullName>
    </submittedName>
</protein>
<dbReference type="AlphaFoldDB" id="A0A0T6LU58"/>
<sequence length="59" mass="5994">MPPDSRPFPAAEAPGTRSAVTPVPPRPAARWAAGRSPRRRGVPAGVPALFPGAAPVVNS</sequence>
<dbReference type="Proteomes" id="UP000050867">
    <property type="component" value="Unassembled WGS sequence"/>
</dbReference>
<comment type="caution">
    <text evidence="2">The sequence shown here is derived from an EMBL/GenBank/DDBJ whole genome shotgun (WGS) entry which is preliminary data.</text>
</comment>
<reference evidence="2 3" key="1">
    <citation type="submission" date="2015-10" db="EMBL/GenBank/DDBJ databases">
        <title>Draft genome sequence of pyrrolomycin-producing Streptomyces vitaminophilus.</title>
        <authorList>
            <person name="Graham D.E."/>
            <person name="Mahan K.M."/>
            <person name="Klingeman D.M."/>
            <person name="Hettich R.L."/>
            <person name="Parry R.J."/>
        </authorList>
    </citation>
    <scope>NUCLEOTIDE SEQUENCE [LARGE SCALE GENOMIC DNA]</scope>
    <source>
        <strain evidence="2 3">ATCC 31673</strain>
    </source>
</reference>
<gene>
    <name evidence="2" type="ORF">AQ490_20270</name>
</gene>
<evidence type="ECO:0000313" key="2">
    <source>
        <dbReference type="EMBL" id="KRV49651.1"/>
    </source>
</evidence>
<dbReference type="STRING" id="76728.AQ490_20270"/>